<proteinExistence type="predicted"/>
<sequence length="266" mass="27490">MMHRHSLLLGGALLAVASTGHAQSGRSREDLLDELTRHIQICSEIGDSQQRLACYDKVQTQVGDVSTPAPSAPQPTPLATSRPPAPQPLAPPPAPSTPEPTTGGSGISGTPLSPPPLTVPGGGVATLGGSQMQPAPTSPDPDRAFDPTASAGSGGPIGPPPQPTIRRTGPRPIPYSSQQMPLITLSASNLTYGNSRHWQVSISITSNTPKTVDTQIQCTFRNAGRSVGEAYFGPTPLAPGEQISTELYGPPTTAYVDSVNCRALSP</sequence>
<dbReference type="RefSeq" id="WP_085932727.1">
    <property type="nucleotide sequence ID" value="NZ_FUWJ01000001.1"/>
</dbReference>
<name>A0A1T4KMP7_9HYPH</name>
<feature type="chain" id="PRO_5012210937" description="Cellulose binding domain-containing protein" evidence="2">
    <location>
        <begin position="23"/>
        <end position="266"/>
    </location>
</feature>
<evidence type="ECO:0000313" key="3">
    <source>
        <dbReference type="EMBL" id="SJZ43675.1"/>
    </source>
</evidence>
<evidence type="ECO:0000256" key="2">
    <source>
        <dbReference type="SAM" id="SignalP"/>
    </source>
</evidence>
<protein>
    <recommendedName>
        <fullName evidence="5">Cellulose binding domain-containing protein</fullName>
    </recommendedName>
</protein>
<reference evidence="4" key="1">
    <citation type="submission" date="2017-02" db="EMBL/GenBank/DDBJ databases">
        <authorList>
            <person name="Varghese N."/>
            <person name="Submissions S."/>
        </authorList>
    </citation>
    <scope>NUCLEOTIDE SEQUENCE [LARGE SCALE GENOMIC DNA]</scope>
    <source>
        <strain evidence="4">ATCC 27094</strain>
    </source>
</reference>
<feature type="region of interest" description="Disordered" evidence="1">
    <location>
        <begin position="63"/>
        <end position="175"/>
    </location>
</feature>
<keyword evidence="2" id="KW-0732">Signal</keyword>
<feature type="compositionally biased region" description="Pro residues" evidence="1">
    <location>
        <begin position="83"/>
        <end position="98"/>
    </location>
</feature>
<feature type="signal peptide" evidence="2">
    <location>
        <begin position="1"/>
        <end position="22"/>
    </location>
</feature>
<gene>
    <name evidence="3" type="ORF">SAMN02745126_01053</name>
</gene>
<keyword evidence="4" id="KW-1185">Reference proteome</keyword>
<dbReference type="STRING" id="225324.SAMN02745126_01053"/>
<dbReference type="AlphaFoldDB" id="A0A1T4KMP7"/>
<organism evidence="3 4">
    <name type="scientific">Enhydrobacter aerosaccus</name>
    <dbReference type="NCBI Taxonomy" id="225324"/>
    <lineage>
        <taxon>Bacteria</taxon>
        <taxon>Pseudomonadati</taxon>
        <taxon>Pseudomonadota</taxon>
        <taxon>Alphaproteobacteria</taxon>
        <taxon>Hyphomicrobiales</taxon>
        <taxon>Enhydrobacter</taxon>
    </lineage>
</organism>
<accession>A0A1T4KMP7</accession>
<dbReference type="Proteomes" id="UP000190092">
    <property type="component" value="Unassembled WGS sequence"/>
</dbReference>
<evidence type="ECO:0008006" key="5">
    <source>
        <dbReference type="Google" id="ProtNLM"/>
    </source>
</evidence>
<evidence type="ECO:0000256" key="1">
    <source>
        <dbReference type="SAM" id="MobiDB-lite"/>
    </source>
</evidence>
<dbReference type="EMBL" id="FUWJ01000001">
    <property type="protein sequence ID" value="SJZ43675.1"/>
    <property type="molecule type" value="Genomic_DNA"/>
</dbReference>
<dbReference type="OrthoDB" id="7375362at2"/>
<evidence type="ECO:0000313" key="4">
    <source>
        <dbReference type="Proteomes" id="UP000190092"/>
    </source>
</evidence>